<feature type="transmembrane region" description="Helical" evidence="8">
    <location>
        <begin position="173"/>
        <end position="191"/>
    </location>
</feature>
<dbReference type="Proteomes" id="UP001432322">
    <property type="component" value="Unassembled WGS sequence"/>
</dbReference>
<keyword evidence="4" id="KW-0109">Calcium transport</keyword>
<keyword evidence="7 8" id="KW-0472">Membrane</keyword>
<dbReference type="PANTHER" id="PTHR12266:SF0">
    <property type="entry name" value="MITOCHONDRIAL SODIUM_CALCIUM EXCHANGER PROTEIN"/>
    <property type="match status" value="1"/>
</dbReference>
<feature type="transmembrane region" description="Helical" evidence="8">
    <location>
        <begin position="40"/>
        <end position="58"/>
    </location>
</feature>
<feature type="domain" description="Sodium/calcium exchanger membrane region" evidence="9">
    <location>
        <begin position="48"/>
        <end position="190"/>
    </location>
</feature>
<comment type="subcellular location">
    <subcellularLocation>
        <location evidence="1">Membrane</location>
        <topology evidence="1">Multi-pass membrane protein</topology>
    </subcellularLocation>
</comment>
<gene>
    <name evidence="10" type="ORF">PFISCL1PPCAC_14515</name>
</gene>
<evidence type="ECO:0000256" key="5">
    <source>
        <dbReference type="ARBA" id="ARBA00022692"/>
    </source>
</evidence>
<proteinExistence type="predicted"/>
<dbReference type="PANTHER" id="PTHR12266">
    <property type="entry name" value="NA+/CA2+ K+ INDEPENDENT EXCHANGER"/>
    <property type="match status" value="1"/>
</dbReference>
<reference evidence="10" key="1">
    <citation type="submission" date="2023-10" db="EMBL/GenBank/DDBJ databases">
        <title>Genome assembly of Pristionchus species.</title>
        <authorList>
            <person name="Yoshida K."/>
            <person name="Sommer R.J."/>
        </authorList>
    </citation>
    <scope>NUCLEOTIDE SEQUENCE</scope>
    <source>
        <strain evidence="10">RS5133</strain>
    </source>
</reference>
<accession>A0AAV5VYA6</accession>
<evidence type="ECO:0000259" key="9">
    <source>
        <dbReference type="Pfam" id="PF01699"/>
    </source>
</evidence>
<comment type="caution">
    <text evidence="10">The sequence shown here is derived from an EMBL/GenBank/DDBJ whole genome shotgun (WGS) entry which is preliminary data.</text>
</comment>
<dbReference type="InterPro" id="IPR044880">
    <property type="entry name" value="NCX_ion-bd_dom_sf"/>
</dbReference>
<feature type="non-terminal residue" evidence="10">
    <location>
        <position position="192"/>
    </location>
</feature>
<sequence>YHCEITDECSYVQSTDACKGGGYLAWTVFVYCADDPIAKWFIVAAGALFLLLLFLMIATSADDFLSVNVATIVSKLNISENMAGVTFMAFGNGAPDVFSSLASVVSSPQPRADLALGTVLGGTLFVTLLVTAAIVVTRPFKAAFWSTLRDLVFFLLTIGLILLYFLYSNEVQLWMPLTFLGIYVLYVASVFA</sequence>
<dbReference type="AlphaFoldDB" id="A0AAV5VYA6"/>
<keyword evidence="11" id="KW-1185">Reference proteome</keyword>
<dbReference type="GO" id="GO:0006874">
    <property type="term" value="P:intracellular calcium ion homeostasis"/>
    <property type="evidence" value="ECO:0007669"/>
    <property type="project" value="TreeGrafter"/>
</dbReference>
<evidence type="ECO:0000256" key="2">
    <source>
        <dbReference type="ARBA" id="ARBA00022448"/>
    </source>
</evidence>
<name>A0AAV5VYA6_9BILA</name>
<evidence type="ECO:0000256" key="4">
    <source>
        <dbReference type="ARBA" id="ARBA00022568"/>
    </source>
</evidence>
<evidence type="ECO:0000256" key="6">
    <source>
        <dbReference type="ARBA" id="ARBA00022989"/>
    </source>
</evidence>
<evidence type="ECO:0000256" key="1">
    <source>
        <dbReference type="ARBA" id="ARBA00004141"/>
    </source>
</evidence>
<dbReference type="EMBL" id="BTSY01000004">
    <property type="protein sequence ID" value="GMT23218.1"/>
    <property type="molecule type" value="Genomic_DNA"/>
</dbReference>
<keyword evidence="3" id="KW-0050">Antiport</keyword>
<dbReference type="GO" id="GO:0005432">
    <property type="term" value="F:calcium:sodium antiporter activity"/>
    <property type="evidence" value="ECO:0007669"/>
    <property type="project" value="TreeGrafter"/>
</dbReference>
<dbReference type="Gene3D" id="1.20.1420.30">
    <property type="entry name" value="NCX, central ion-binding region"/>
    <property type="match status" value="1"/>
</dbReference>
<keyword evidence="5 8" id="KW-0812">Transmembrane</keyword>
<evidence type="ECO:0000256" key="3">
    <source>
        <dbReference type="ARBA" id="ARBA00022449"/>
    </source>
</evidence>
<dbReference type="Pfam" id="PF01699">
    <property type="entry name" value="Na_Ca_ex"/>
    <property type="match status" value="1"/>
</dbReference>
<keyword evidence="6 8" id="KW-1133">Transmembrane helix</keyword>
<organism evidence="10 11">
    <name type="scientific">Pristionchus fissidentatus</name>
    <dbReference type="NCBI Taxonomy" id="1538716"/>
    <lineage>
        <taxon>Eukaryota</taxon>
        <taxon>Metazoa</taxon>
        <taxon>Ecdysozoa</taxon>
        <taxon>Nematoda</taxon>
        <taxon>Chromadorea</taxon>
        <taxon>Rhabditida</taxon>
        <taxon>Rhabditina</taxon>
        <taxon>Diplogasteromorpha</taxon>
        <taxon>Diplogasteroidea</taxon>
        <taxon>Neodiplogasteridae</taxon>
        <taxon>Pristionchus</taxon>
    </lineage>
</organism>
<dbReference type="GO" id="GO:0016020">
    <property type="term" value="C:membrane"/>
    <property type="evidence" value="ECO:0007669"/>
    <property type="project" value="UniProtKB-SubCell"/>
</dbReference>
<feature type="transmembrane region" description="Helical" evidence="8">
    <location>
        <begin position="114"/>
        <end position="136"/>
    </location>
</feature>
<evidence type="ECO:0000256" key="8">
    <source>
        <dbReference type="SAM" id="Phobius"/>
    </source>
</evidence>
<keyword evidence="4" id="KW-0106">Calcium</keyword>
<protein>
    <recommendedName>
        <fullName evidence="9">Sodium/calcium exchanger membrane region domain-containing protein</fullName>
    </recommendedName>
</protein>
<evidence type="ECO:0000313" key="11">
    <source>
        <dbReference type="Proteomes" id="UP001432322"/>
    </source>
</evidence>
<keyword evidence="4" id="KW-0406">Ion transport</keyword>
<dbReference type="InterPro" id="IPR004837">
    <property type="entry name" value="NaCa_Exmemb"/>
</dbReference>
<feature type="transmembrane region" description="Helical" evidence="8">
    <location>
        <begin position="148"/>
        <end position="167"/>
    </location>
</feature>
<dbReference type="InterPro" id="IPR051359">
    <property type="entry name" value="CaCA_antiporter"/>
</dbReference>
<feature type="non-terminal residue" evidence="10">
    <location>
        <position position="1"/>
    </location>
</feature>
<evidence type="ECO:0000313" key="10">
    <source>
        <dbReference type="EMBL" id="GMT23218.1"/>
    </source>
</evidence>
<evidence type="ECO:0000256" key="7">
    <source>
        <dbReference type="ARBA" id="ARBA00023136"/>
    </source>
</evidence>
<keyword evidence="2" id="KW-0813">Transport</keyword>